<gene>
    <name evidence="1" type="ORF">pBS72_1260</name>
</gene>
<geneLocation type="plasmid" evidence="1">
    <name>pBS72</name>
</geneLocation>
<reference evidence="1" key="4">
    <citation type="journal article" date="2006" name="Microbiology">
        <title>The replicative polymerases PolC and DnaE are required for theta replication of the Bacillus subtilis plasmid pBS72.</title>
        <authorList>
            <person name="Titok M."/>
            <person name="Suski C."/>
            <person name="Dalmais B."/>
            <person name="Ehrlich S.D."/>
            <person name="Janniere L."/>
        </authorList>
    </citation>
    <scope>NUCLEOTIDE SEQUENCE</scope>
    <source>
        <strain evidence="1">72</strain>
        <plasmid evidence="1">pBS72</plasmid>
    </source>
</reference>
<keyword evidence="1" id="KW-0614">Plasmid</keyword>
<reference evidence="1" key="3">
    <citation type="journal article" date="2004" name="Mol. Biol. (Mosk.)">
        <title>The replication system of plasmids from Bacillus subtilis environmental isolates.</title>
        <authorList>
            <person name="Lagodich A.V."/>
            <person name="Shtaniuk Iu.V."/>
            <person name="Prozorov A.A."/>
            <person name="Titok M.A."/>
        </authorList>
    </citation>
    <scope>NUCLEOTIDE SEQUENCE</scope>
    <source>
        <strain evidence="1">72</strain>
        <plasmid evidence="1">pBS72</plasmid>
    </source>
</reference>
<accession>A0A1J0AKX5</accession>
<organism evidence="1">
    <name type="scientific">Bacillus subtilis</name>
    <dbReference type="NCBI Taxonomy" id="1423"/>
    <lineage>
        <taxon>Bacteria</taxon>
        <taxon>Bacillati</taxon>
        <taxon>Bacillota</taxon>
        <taxon>Bacilli</taxon>
        <taxon>Bacillales</taxon>
        <taxon>Bacillaceae</taxon>
        <taxon>Bacillus</taxon>
    </lineage>
</organism>
<evidence type="ECO:0000313" key="1">
    <source>
        <dbReference type="EMBL" id="APB62395.1"/>
    </source>
</evidence>
<proteinExistence type="predicted"/>
<reference evidence="1" key="1">
    <citation type="journal article" date="2002" name="Mikrobiologiia">
        <title>Soil strain of Bacillus subtilis harboring a large plasmid that mediates high-frequency conjugal mobilization.</title>
        <authorList>
            <person name="Lotareva O.V."/>
            <person name="Poluektova E.U."/>
            <person name="Titok M.A."/>
            <person name="Prozorov A.A."/>
        </authorList>
    </citation>
    <scope>NUCLEOTIDE SEQUENCE</scope>
    <source>
        <strain evidence="1">72</strain>
        <plasmid evidence="1">pBS72</plasmid>
    </source>
</reference>
<reference evidence="1" key="5">
    <citation type="submission" date="2016-08" db="EMBL/GenBank/DDBJ databases">
        <authorList>
            <person name="Satsunkevich N.E."/>
            <person name="Valentovich L.N."/>
            <person name="Kolomiets E.I."/>
            <person name="Titok M.A."/>
        </authorList>
    </citation>
    <scope>NUCLEOTIDE SEQUENCE</scope>
    <source>
        <strain evidence="1">72</strain>
        <plasmid evidence="1">pBS72</plasmid>
    </source>
</reference>
<reference evidence="1" key="2">
    <citation type="journal article" date="2003" name="Plasmid">
        <title>Bacillus subtilis soil isolates: plasmid replicon analysis and construction of a new theta-replicating vector.</title>
        <authorList>
            <person name="Titok M.A."/>
            <person name="Chapuis J."/>
            <person name="Selezneva Y.V."/>
            <person name="Lagodich A.V."/>
            <person name="Prokulevich V.A."/>
            <person name="Ehrlich S.D."/>
            <person name="Janniere L."/>
        </authorList>
    </citation>
    <scope>NUCLEOTIDE SEQUENCE</scope>
    <source>
        <strain evidence="1">72</strain>
        <plasmid evidence="1">pBS72</plasmid>
    </source>
</reference>
<sequence>MTTLYSKHGLYQKKLTSLSCNNKGFWQQFFSCFTNSFEEQATCKYEFLVPNTEYLRGEVLCEDVSEELEAQFTQADLMDILFEELITNIRQTNNHNEIYSKLESIDRRTGILLLNDPWESDDIELEGYTLLECGIKRKRALRLEVFLADLAVLFPEKKYTVESVMQILYMDFIYHYRTGNITNIMQEILDLYE</sequence>
<dbReference type="EMBL" id="KX711616">
    <property type="protein sequence ID" value="APB62395.1"/>
    <property type="molecule type" value="Genomic_DNA"/>
</dbReference>
<protein>
    <submittedName>
        <fullName evidence="1">Uncharacterized protein</fullName>
    </submittedName>
</protein>
<dbReference type="RefSeq" id="WP_124048601.1">
    <property type="nucleotide sequence ID" value="NZ_BSEE01000009.1"/>
</dbReference>
<dbReference type="AlphaFoldDB" id="A0A1J0AKX5"/>
<name>A0A1J0AKX5_BACIU</name>